<gene>
    <name evidence="1" type="ORF">J2776_000065</name>
</gene>
<evidence type="ECO:0008006" key="3">
    <source>
        <dbReference type="Google" id="ProtNLM"/>
    </source>
</evidence>
<dbReference type="Proteomes" id="UP001185254">
    <property type="component" value="Unassembled WGS sequence"/>
</dbReference>
<evidence type="ECO:0000313" key="2">
    <source>
        <dbReference type="Proteomes" id="UP001185254"/>
    </source>
</evidence>
<organism evidence="1 2">
    <name type="scientific">Paraburkholderia caledonica</name>
    <dbReference type="NCBI Taxonomy" id="134536"/>
    <lineage>
        <taxon>Bacteria</taxon>
        <taxon>Pseudomonadati</taxon>
        <taxon>Pseudomonadota</taxon>
        <taxon>Betaproteobacteria</taxon>
        <taxon>Burkholderiales</taxon>
        <taxon>Burkholderiaceae</taxon>
        <taxon>Paraburkholderia</taxon>
    </lineage>
</organism>
<name>A0ABU1KR49_9BURK</name>
<comment type="caution">
    <text evidence="1">The sequence shown here is derived from an EMBL/GenBank/DDBJ whole genome shotgun (WGS) entry which is preliminary data.</text>
</comment>
<accession>A0ABU1KR49</accession>
<sequence length="54" mass="6026">MQARLRHFLRVALAACFGRLLGSLHLTTSLTYFASLFPAFFATDHAIANDTLTR</sequence>
<evidence type="ECO:0000313" key="1">
    <source>
        <dbReference type="EMBL" id="MDR6373389.1"/>
    </source>
</evidence>
<dbReference type="EMBL" id="JAVDQN010000001">
    <property type="protein sequence ID" value="MDR6373389.1"/>
    <property type="molecule type" value="Genomic_DNA"/>
</dbReference>
<protein>
    <recommendedName>
        <fullName evidence="3">MFS transporter</fullName>
    </recommendedName>
</protein>
<keyword evidence="2" id="KW-1185">Reference proteome</keyword>
<proteinExistence type="predicted"/>
<reference evidence="1 2" key="1">
    <citation type="submission" date="2023-07" db="EMBL/GenBank/DDBJ databases">
        <title>Sorghum-associated microbial communities from plants grown in Nebraska, USA.</title>
        <authorList>
            <person name="Schachtman D."/>
        </authorList>
    </citation>
    <scope>NUCLEOTIDE SEQUENCE [LARGE SCALE GENOMIC DNA]</scope>
    <source>
        <strain evidence="1 2">DS1039</strain>
    </source>
</reference>